<evidence type="ECO:0000313" key="4">
    <source>
        <dbReference type="Proteomes" id="UP000023152"/>
    </source>
</evidence>
<keyword evidence="2" id="KW-0472">Membrane</keyword>
<keyword evidence="2" id="KW-1133">Transmembrane helix</keyword>
<sequence>MLGGQMGKKLEDAEEEEESEEEEEDSQEEKASEYVTPGGDDQRKDKDKNSTSAAATVKSQQLSASDWLSDTIRSNSEDTVDIKVTTTERTQVVPYGLKVELAKSVDEASDTAEPLDKISSPMVFIPRNDQEKVKYMKKTVQLMQEFGYSEEEANLKSAELRAKEKKKKKNGNDDDDNDNDDDNDDDDENENENIGEVQEKVNLEAMSVEEREDYERKQRQKQLTIEQLEAMSALSVQLREAELTRRRLLFQEYPLPHRHKYCCFILLAVYLFCMLVAIAILGVHFGNSTTVVVVTSSQVSSATANINDNANDRRRMSTQDFAVDIADTTFAQTYVDDECNFVEVEERIVSALAAAYANDVTINSNSNSNSNSKSSSQEIWSGKSSNDNQEKTKKRYDGYG</sequence>
<keyword evidence="2" id="KW-0812">Transmembrane</keyword>
<feature type="compositionally biased region" description="Basic and acidic residues" evidence="1">
    <location>
        <begin position="388"/>
        <end position="400"/>
    </location>
</feature>
<feature type="compositionally biased region" description="Basic and acidic residues" evidence="1">
    <location>
        <begin position="40"/>
        <end position="49"/>
    </location>
</feature>
<feature type="compositionally biased region" description="Polar residues" evidence="1">
    <location>
        <begin position="377"/>
        <end position="387"/>
    </location>
</feature>
<organism evidence="3 4">
    <name type="scientific">Reticulomyxa filosa</name>
    <dbReference type="NCBI Taxonomy" id="46433"/>
    <lineage>
        <taxon>Eukaryota</taxon>
        <taxon>Sar</taxon>
        <taxon>Rhizaria</taxon>
        <taxon>Retaria</taxon>
        <taxon>Foraminifera</taxon>
        <taxon>Monothalamids</taxon>
        <taxon>Reticulomyxidae</taxon>
        <taxon>Reticulomyxa</taxon>
    </lineage>
</organism>
<feature type="transmembrane region" description="Helical" evidence="2">
    <location>
        <begin position="261"/>
        <end position="285"/>
    </location>
</feature>
<feature type="compositionally biased region" description="Polar residues" evidence="1">
    <location>
        <begin position="50"/>
        <end position="74"/>
    </location>
</feature>
<gene>
    <name evidence="3" type="ORF">RFI_04348</name>
</gene>
<accession>X6P3V0</accession>
<feature type="compositionally biased region" description="Acidic residues" evidence="1">
    <location>
        <begin position="173"/>
        <end position="193"/>
    </location>
</feature>
<evidence type="ECO:0000256" key="2">
    <source>
        <dbReference type="SAM" id="Phobius"/>
    </source>
</evidence>
<evidence type="ECO:0000313" key="3">
    <source>
        <dbReference type="EMBL" id="ETO32769.1"/>
    </source>
</evidence>
<evidence type="ECO:0000256" key="1">
    <source>
        <dbReference type="SAM" id="MobiDB-lite"/>
    </source>
</evidence>
<feature type="compositionally biased region" description="Acidic residues" evidence="1">
    <location>
        <begin position="12"/>
        <end position="27"/>
    </location>
</feature>
<dbReference type="AlphaFoldDB" id="X6P3V0"/>
<feature type="compositionally biased region" description="Low complexity" evidence="1">
    <location>
        <begin position="365"/>
        <end position="376"/>
    </location>
</feature>
<proteinExistence type="predicted"/>
<comment type="caution">
    <text evidence="3">The sequence shown here is derived from an EMBL/GenBank/DDBJ whole genome shotgun (WGS) entry which is preliminary data.</text>
</comment>
<dbReference type="Proteomes" id="UP000023152">
    <property type="component" value="Unassembled WGS sequence"/>
</dbReference>
<feature type="region of interest" description="Disordered" evidence="1">
    <location>
        <begin position="365"/>
        <end position="400"/>
    </location>
</feature>
<name>X6P3V0_RETFI</name>
<keyword evidence="4" id="KW-1185">Reference proteome</keyword>
<feature type="region of interest" description="Disordered" evidence="1">
    <location>
        <begin position="164"/>
        <end position="215"/>
    </location>
</feature>
<protein>
    <submittedName>
        <fullName evidence="3">Uncharacterized protein</fullName>
    </submittedName>
</protein>
<reference evidence="3 4" key="1">
    <citation type="journal article" date="2013" name="Curr. Biol.">
        <title>The Genome of the Foraminiferan Reticulomyxa filosa.</title>
        <authorList>
            <person name="Glockner G."/>
            <person name="Hulsmann N."/>
            <person name="Schleicher M."/>
            <person name="Noegel A.A."/>
            <person name="Eichinger L."/>
            <person name="Gallinger C."/>
            <person name="Pawlowski J."/>
            <person name="Sierra R."/>
            <person name="Euteneuer U."/>
            <person name="Pillet L."/>
            <person name="Moustafa A."/>
            <person name="Platzer M."/>
            <person name="Groth M."/>
            <person name="Szafranski K."/>
            <person name="Schliwa M."/>
        </authorList>
    </citation>
    <scope>NUCLEOTIDE SEQUENCE [LARGE SCALE GENOMIC DNA]</scope>
</reference>
<dbReference type="EMBL" id="ASPP01003943">
    <property type="protein sequence ID" value="ETO32769.1"/>
    <property type="molecule type" value="Genomic_DNA"/>
</dbReference>
<feature type="region of interest" description="Disordered" evidence="1">
    <location>
        <begin position="1"/>
        <end position="80"/>
    </location>
</feature>